<dbReference type="InterPro" id="IPR006139">
    <property type="entry name" value="D-isomer_2_OHA_DH_cat_dom"/>
</dbReference>
<name>A0ABP4SEK1_9ACTN</name>
<feature type="region of interest" description="Disordered" evidence="1">
    <location>
        <begin position="124"/>
        <end position="180"/>
    </location>
</feature>
<evidence type="ECO:0000256" key="1">
    <source>
        <dbReference type="SAM" id="MobiDB-lite"/>
    </source>
</evidence>
<dbReference type="Gene3D" id="3.40.50.720">
    <property type="entry name" value="NAD(P)-binding Rossmann-like Domain"/>
    <property type="match status" value="2"/>
</dbReference>
<evidence type="ECO:0000313" key="3">
    <source>
        <dbReference type="EMBL" id="GAA1671670.1"/>
    </source>
</evidence>
<evidence type="ECO:0000259" key="2">
    <source>
        <dbReference type="Pfam" id="PF00389"/>
    </source>
</evidence>
<keyword evidence="4" id="KW-1185">Reference proteome</keyword>
<dbReference type="RefSeq" id="WP_346112115.1">
    <property type="nucleotide sequence ID" value="NZ_BAAAMU010000090.1"/>
</dbReference>
<gene>
    <name evidence="3" type="ORF">GCM10009733_081140</name>
</gene>
<sequence length="180" mass="19220">MPPCQVRPWAARRAPAAARRRPIISQPFWPAYPTAERIARAPGLKPAVTAGIGSDHVGLDAAIARGITVAEVTRCNSISVAEHVVMMIPSLVRNYLPAHRTVLDGGWNIAAGTREILGGVAGWHGDPRGVPDRRGRRTGRHRRPLLLHPGLTRPVPSAPAAASGTEGIGRGRPGRLEHAR</sequence>
<organism evidence="3 4">
    <name type="scientific">Nonomuraea maheshkhaliensis</name>
    <dbReference type="NCBI Taxonomy" id="419590"/>
    <lineage>
        <taxon>Bacteria</taxon>
        <taxon>Bacillati</taxon>
        <taxon>Actinomycetota</taxon>
        <taxon>Actinomycetes</taxon>
        <taxon>Streptosporangiales</taxon>
        <taxon>Streptosporangiaceae</taxon>
        <taxon>Nonomuraea</taxon>
    </lineage>
</organism>
<dbReference type="EMBL" id="BAAAMU010000090">
    <property type="protein sequence ID" value="GAA1671670.1"/>
    <property type="molecule type" value="Genomic_DNA"/>
</dbReference>
<proteinExistence type="predicted"/>
<evidence type="ECO:0000313" key="4">
    <source>
        <dbReference type="Proteomes" id="UP001500064"/>
    </source>
</evidence>
<reference evidence="4" key="1">
    <citation type="journal article" date="2019" name="Int. J. Syst. Evol. Microbiol.">
        <title>The Global Catalogue of Microorganisms (GCM) 10K type strain sequencing project: providing services to taxonomists for standard genome sequencing and annotation.</title>
        <authorList>
            <consortium name="The Broad Institute Genomics Platform"/>
            <consortium name="The Broad Institute Genome Sequencing Center for Infectious Disease"/>
            <person name="Wu L."/>
            <person name="Ma J."/>
        </authorList>
    </citation>
    <scope>NUCLEOTIDE SEQUENCE [LARGE SCALE GENOMIC DNA]</scope>
    <source>
        <strain evidence="4">JCM 13929</strain>
    </source>
</reference>
<dbReference type="Pfam" id="PF00389">
    <property type="entry name" value="2-Hacid_dh"/>
    <property type="match status" value="1"/>
</dbReference>
<dbReference type="Proteomes" id="UP001500064">
    <property type="component" value="Unassembled WGS sequence"/>
</dbReference>
<feature type="compositionally biased region" description="Basic residues" evidence="1">
    <location>
        <begin position="134"/>
        <end position="145"/>
    </location>
</feature>
<protein>
    <recommendedName>
        <fullName evidence="2">D-isomer specific 2-hydroxyacid dehydrogenase catalytic domain-containing protein</fullName>
    </recommendedName>
</protein>
<feature type="domain" description="D-isomer specific 2-hydroxyacid dehydrogenase catalytic" evidence="2">
    <location>
        <begin position="34"/>
        <end position="114"/>
    </location>
</feature>
<accession>A0ABP4SEK1</accession>
<dbReference type="SUPFAM" id="SSF52283">
    <property type="entry name" value="Formate/glycerate dehydrogenase catalytic domain-like"/>
    <property type="match status" value="1"/>
</dbReference>
<comment type="caution">
    <text evidence="3">The sequence shown here is derived from an EMBL/GenBank/DDBJ whole genome shotgun (WGS) entry which is preliminary data.</text>
</comment>